<organism evidence="1 2">
    <name type="scientific">Catharanthus roseus</name>
    <name type="common">Madagascar periwinkle</name>
    <name type="synonym">Vinca rosea</name>
    <dbReference type="NCBI Taxonomy" id="4058"/>
    <lineage>
        <taxon>Eukaryota</taxon>
        <taxon>Viridiplantae</taxon>
        <taxon>Streptophyta</taxon>
        <taxon>Embryophyta</taxon>
        <taxon>Tracheophyta</taxon>
        <taxon>Spermatophyta</taxon>
        <taxon>Magnoliopsida</taxon>
        <taxon>eudicotyledons</taxon>
        <taxon>Gunneridae</taxon>
        <taxon>Pentapetalae</taxon>
        <taxon>asterids</taxon>
        <taxon>lamiids</taxon>
        <taxon>Gentianales</taxon>
        <taxon>Apocynaceae</taxon>
        <taxon>Rauvolfioideae</taxon>
        <taxon>Vinceae</taxon>
        <taxon>Catharanthinae</taxon>
        <taxon>Catharanthus</taxon>
    </lineage>
</organism>
<reference evidence="2" key="1">
    <citation type="journal article" date="2023" name="Nat. Plants">
        <title>Single-cell RNA sequencing provides a high-resolution roadmap for understanding the multicellular compartmentation of specialized metabolism.</title>
        <authorList>
            <person name="Sun S."/>
            <person name="Shen X."/>
            <person name="Li Y."/>
            <person name="Li Y."/>
            <person name="Wang S."/>
            <person name="Li R."/>
            <person name="Zhang H."/>
            <person name="Shen G."/>
            <person name="Guo B."/>
            <person name="Wei J."/>
            <person name="Xu J."/>
            <person name="St-Pierre B."/>
            <person name="Chen S."/>
            <person name="Sun C."/>
        </authorList>
    </citation>
    <scope>NUCLEOTIDE SEQUENCE [LARGE SCALE GENOMIC DNA]</scope>
</reference>
<protein>
    <submittedName>
        <fullName evidence="1">Uncharacterized protein</fullName>
    </submittedName>
</protein>
<evidence type="ECO:0000313" key="1">
    <source>
        <dbReference type="EMBL" id="KAI5684329.1"/>
    </source>
</evidence>
<proteinExistence type="predicted"/>
<dbReference type="EMBL" id="CM044701">
    <property type="protein sequence ID" value="KAI5684329.1"/>
    <property type="molecule type" value="Genomic_DNA"/>
</dbReference>
<name>A0ACC0CHP0_CATRO</name>
<evidence type="ECO:0000313" key="2">
    <source>
        <dbReference type="Proteomes" id="UP001060085"/>
    </source>
</evidence>
<keyword evidence="2" id="KW-1185">Reference proteome</keyword>
<dbReference type="Proteomes" id="UP001060085">
    <property type="component" value="Linkage Group LG01"/>
</dbReference>
<accession>A0ACC0CHP0</accession>
<gene>
    <name evidence="1" type="ORF">M9H77_05557</name>
</gene>
<sequence length="268" mass="30550">MDDLEIEEWTGAGDIFIGLAADQYLRNKTVQKTLGFALPIGHHHSFQLFSSPQDMKVRIVQQTKLILTHQILGCLIALLLTGLPTSDDDTENRHATKIVMEGHLSGAGNAESVNIQHNTVSIDGDPTHCALKCKSVYKCRLCPRIVCLSEETLRAHLKSKRHARSEKLLKEGRLKLMLNDDGKIEGDMPEKMQAPVEDNAPHTANKKGKKRHRLSKRWMKREELLFCVNFRKRAHKQPFRGRIQPNRDLQMAVDSNMLFCCFENTNYK</sequence>
<comment type="caution">
    <text evidence="1">The sequence shown here is derived from an EMBL/GenBank/DDBJ whole genome shotgun (WGS) entry which is preliminary data.</text>
</comment>